<protein>
    <submittedName>
        <fullName evidence="3">Uncharacterized protein</fullName>
    </submittedName>
</protein>
<accession>A0A510HE72</accession>
<dbReference type="EMBL" id="AP019791">
    <property type="protein sequence ID" value="BBL78228.1"/>
    <property type="molecule type" value="Genomic_DNA"/>
</dbReference>
<feature type="transmembrane region" description="Helical" evidence="2">
    <location>
        <begin position="44"/>
        <end position="65"/>
    </location>
</feature>
<dbReference type="AlphaFoldDB" id="A0A510HE72"/>
<keyword evidence="2" id="KW-1133">Transmembrane helix</keyword>
<dbReference type="RefSeq" id="WP_172620578.1">
    <property type="nucleotide sequence ID" value="NZ_AP019791.1"/>
</dbReference>
<feature type="region of interest" description="Disordered" evidence="1">
    <location>
        <begin position="75"/>
        <end position="110"/>
    </location>
</feature>
<keyword evidence="4" id="KW-1185">Reference proteome</keyword>
<name>A0A510HE72_9ACTN</name>
<evidence type="ECO:0000256" key="2">
    <source>
        <dbReference type="SAM" id="Phobius"/>
    </source>
</evidence>
<keyword evidence="2" id="KW-0472">Membrane</keyword>
<feature type="compositionally biased region" description="Basic residues" evidence="1">
    <location>
        <begin position="101"/>
        <end position="110"/>
    </location>
</feature>
<organism evidence="3 4">
    <name type="scientific">Rubrobacter xylanophilus</name>
    <dbReference type="NCBI Taxonomy" id="49319"/>
    <lineage>
        <taxon>Bacteria</taxon>
        <taxon>Bacillati</taxon>
        <taxon>Actinomycetota</taxon>
        <taxon>Rubrobacteria</taxon>
        <taxon>Rubrobacterales</taxon>
        <taxon>Rubrobacteraceae</taxon>
        <taxon>Rubrobacter</taxon>
    </lineage>
</organism>
<dbReference type="Proteomes" id="UP000318065">
    <property type="component" value="Chromosome"/>
</dbReference>
<proteinExistence type="predicted"/>
<sequence length="110" mass="12732">MFKDLDWRSAARRSAVVVAIYLGVFYLLSVAFPESFRLRSSQDVTALLINAVFFFLIFTLIYALLDRRRARMMAEARKKREEGSARPEPGPLKGKPNPNTSRRKAARRRR</sequence>
<evidence type="ECO:0000313" key="4">
    <source>
        <dbReference type="Proteomes" id="UP000318065"/>
    </source>
</evidence>
<gene>
    <name evidence="3" type="ORF">RxyAA322_00820</name>
</gene>
<keyword evidence="2" id="KW-0812">Transmembrane</keyword>
<evidence type="ECO:0000313" key="3">
    <source>
        <dbReference type="EMBL" id="BBL78228.1"/>
    </source>
</evidence>
<evidence type="ECO:0000256" key="1">
    <source>
        <dbReference type="SAM" id="MobiDB-lite"/>
    </source>
</evidence>
<reference evidence="3" key="1">
    <citation type="journal article" date="2019" name="Microbiol. Resour. Announc.">
        <title>Complete Genome Sequence of Rubrobacter xylanophilus Strain AA3-22, Isolated from Arima Onsen in Japan.</title>
        <authorList>
            <person name="Tomariguchi N."/>
            <person name="Miyazaki K."/>
        </authorList>
    </citation>
    <scope>NUCLEOTIDE SEQUENCE [LARGE SCALE GENOMIC DNA]</scope>
    <source>
        <strain evidence="3">AA3-22</strain>
    </source>
</reference>
<feature type="compositionally biased region" description="Basic and acidic residues" evidence="1">
    <location>
        <begin position="75"/>
        <end position="85"/>
    </location>
</feature>
<feature type="transmembrane region" description="Helical" evidence="2">
    <location>
        <begin position="12"/>
        <end position="32"/>
    </location>
</feature>